<proteinExistence type="predicted"/>
<dbReference type="KEGG" id="rphy:RP166_2490"/>
<sequence>MDKKQKLKKEFYEHCQCCGSDLGMNINDIDLNLLTFWFILTTKTIM</sequence>
<evidence type="ECO:0000313" key="2">
    <source>
        <dbReference type="EMBL" id="QKX95244.1"/>
    </source>
</evidence>
<dbReference type="EMBL" id="CP055264">
    <property type="protein sequence ID" value="QKX95244.1"/>
    <property type="molecule type" value="Genomic_DNA"/>
</dbReference>
<accession>A0A859I951</accession>
<reference evidence="1 3" key="1">
    <citation type="submission" date="2020-06" db="EMBL/GenBank/DDBJ databases">
        <title>Complete genome sequence of Candidatus Phytoplasma asteris RP166.</title>
        <authorList>
            <person name="Cho S.-T."/>
            <person name="Zwolinska A."/>
            <person name="Huang W."/>
            <person name="Wouters R."/>
            <person name="Hogenhout S.A."/>
            <person name="Kuo C.-H."/>
        </authorList>
    </citation>
    <scope>NUCLEOTIDE SEQUENCE [LARGE SCALE GENOMIC DNA]</scope>
    <source>
        <strain evidence="1">RP166</strain>
    </source>
</reference>
<dbReference type="AlphaFoldDB" id="A0A859I951"/>
<evidence type="ECO:0000313" key="3">
    <source>
        <dbReference type="Proteomes" id="UP000509122"/>
    </source>
</evidence>
<dbReference type="Proteomes" id="UP000509122">
    <property type="component" value="Chromosome"/>
</dbReference>
<gene>
    <name evidence="1" type="ORF">RP166_1710</name>
    <name evidence="2" type="ORF">RP166_2490</name>
</gene>
<organism evidence="1 3">
    <name type="scientific">Rapeseed phyllody phytoplasma</name>
    <dbReference type="NCBI Taxonomy" id="2490543"/>
    <lineage>
        <taxon>Bacteria</taxon>
        <taxon>Bacillati</taxon>
        <taxon>Mycoplasmatota</taxon>
        <taxon>Mollicutes</taxon>
        <taxon>Acholeplasmatales</taxon>
        <taxon>Acholeplasmataceae</taxon>
        <taxon>Candidatus Phytoplasma</taxon>
        <taxon>16SrI (Aster yellows group)</taxon>
    </lineage>
</organism>
<dbReference type="KEGG" id="rphy:RP166_1710"/>
<protein>
    <submittedName>
        <fullName evidence="1">Uncharacterized protein</fullName>
    </submittedName>
</protein>
<name>A0A859I951_9MOLU</name>
<dbReference type="EMBL" id="CP055264">
    <property type="protein sequence ID" value="QKX95173.1"/>
    <property type="molecule type" value="Genomic_DNA"/>
</dbReference>
<evidence type="ECO:0000313" key="1">
    <source>
        <dbReference type="EMBL" id="QKX95173.1"/>
    </source>
</evidence>